<keyword evidence="3" id="KW-1185">Reference proteome</keyword>
<keyword evidence="1" id="KW-1133">Transmembrane helix</keyword>
<evidence type="ECO:0000313" key="3">
    <source>
        <dbReference type="Proteomes" id="UP000046392"/>
    </source>
</evidence>
<reference evidence="4" key="1">
    <citation type="submission" date="2017-02" db="UniProtKB">
        <authorList>
            <consortium name="WormBaseParasite"/>
        </authorList>
    </citation>
    <scope>IDENTIFICATION</scope>
</reference>
<protein>
    <submittedName>
        <fullName evidence="4">Exported protein</fullName>
    </submittedName>
</protein>
<feature type="transmembrane region" description="Helical" evidence="1">
    <location>
        <begin position="454"/>
        <end position="473"/>
    </location>
</feature>
<name>A0A0N5B6Q8_STREA</name>
<proteinExistence type="predicted"/>
<feature type="transmembrane region" description="Helical" evidence="1">
    <location>
        <begin position="415"/>
        <end position="442"/>
    </location>
</feature>
<keyword evidence="1" id="KW-0472">Membrane</keyword>
<keyword evidence="2" id="KW-0732">Signal</keyword>
<feature type="chain" id="PRO_5005894030" evidence="2">
    <location>
        <begin position="21"/>
        <end position="515"/>
    </location>
</feature>
<dbReference type="AlphaFoldDB" id="A0A0N5B6Q8"/>
<evidence type="ECO:0000256" key="2">
    <source>
        <dbReference type="SAM" id="SignalP"/>
    </source>
</evidence>
<sequence>MFSRINFIGAFILIFKLVLATDTGNQKNEIFYNCNNYQENDSFDLRVPEGCNMTENISWHLELKNIVRFHRNNRTCSREIKIVFVSKDHVMVPTQDSEGNNDYLLLDYLDGNFKHQTPCVSGDVKVHRFNYDIYIDVMRDNYWSDKITIHEAFEKSFLEFVVGDDYKHLSDKALLAAIQAFLLAKSLNGKHNLKEYYSVKQESMGFFGKIKSFFNSKESKKYVSYQNLEDYFKEMTNFEITNDEKIIRQGSEIIRNKIQEMAKLNYKESCKRKNEKQRIFSENGTPNQIIRKYLDRKDIIAEEIEYKEVYLIHVCKQEKPKEIHSDFKLDEICYEKMPVVLNDGSLMFADRKNYLSHYSSKRSCSSLFSMKNLKSPYHKVEMDLYDSTTNALMERISFLFTRLSTGWFGHALQKYKFYFCIGAVFIIIFGTITLLAVCYVYLKPLGTDRILEEVGYLFRIFLSILLFFLWVLLKVLTLFLPCLNEKAHTFAKTISDLRKRKEKYNPNTMELGYFV</sequence>
<keyword evidence="1" id="KW-0812">Transmembrane</keyword>
<evidence type="ECO:0000256" key="1">
    <source>
        <dbReference type="SAM" id="Phobius"/>
    </source>
</evidence>
<accession>A0A0N5B6Q8</accession>
<dbReference type="Proteomes" id="UP000046392">
    <property type="component" value="Unplaced"/>
</dbReference>
<dbReference type="WBParaSite" id="SPAL_0000174500.1">
    <property type="protein sequence ID" value="SPAL_0000174500.1"/>
    <property type="gene ID" value="SPAL_0000174500"/>
</dbReference>
<organism evidence="3 4">
    <name type="scientific">Strongyloides papillosus</name>
    <name type="common">Intestinal threadworm</name>
    <dbReference type="NCBI Taxonomy" id="174720"/>
    <lineage>
        <taxon>Eukaryota</taxon>
        <taxon>Metazoa</taxon>
        <taxon>Ecdysozoa</taxon>
        <taxon>Nematoda</taxon>
        <taxon>Chromadorea</taxon>
        <taxon>Rhabditida</taxon>
        <taxon>Tylenchina</taxon>
        <taxon>Panagrolaimomorpha</taxon>
        <taxon>Strongyloidoidea</taxon>
        <taxon>Strongyloididae</taxon>
        <taxon>Strongyloides</taxon>
    </lineage>
</organism>
<evidence type="ECO:0000313" key="4">
    <source>
        <dbReference type="WBParaSite" id="SPAL_0000174500.1"/>
    </source>
</evidence>
<feature type="signal peptide" evidence="2">
    <location>
        <begin position="1"/>
        <end position="20"/>
    </location>
</feature>